<gene>
    <name evidence="1" type="ORF">OXX778_LOCUS21032</name>
</gene>
<dbReference type="AlphaFoldDB" id="A0A814P166"/>
<name>A0A814P166_9BILA</name>
<evidence type="ECO:0000313" key="2">
    <source>
        <dbReference type="Proteomes" id="UP000663879"/>
    </source>
</evidence>
<feature type="non-terminal residue" evidence="1">
    <location>
        <position position="1"/>
    </location>
</feature>
<dbReference type="EMBL" id="CAJNOC010007421">
    <property type="protein sequence ID" value="CAF1098591.1"/>
    <property type="molecule type" value="Genomic_DNA"/>
</dbReference>
<protein>
    <submittedName>
        <fullName evidence="1">Uncharacterized protein</fullName>
    </submittedName>
</protein>
<accession>A0A814P166</accession>
<keyword evidence="2" id="KW-1185">Reference proteome</keyword>
<comment type="caution">
    <text evidence="1">The sequence shown here is derived from an EMBL/GenBank/DDBJ whole genome shotgun (WGS) entry which is preliminary data.</text>
</comment>
<organism evidence="1 2">
    <name type="scientific">Brachionus calyciflorus</name>
    <dbReference type="NCBI Taxonomy" id="104777"/>
    <lineage>
        <taxon>Eukaryota</taxon>
        <taxon>Metazoa</taxon>
        <taxon>Spiralia</taxon>
        <taxon>Gnathifera</taxon>
        <taxon>Rotifera</taxon>
        <taxon>Eurotatoria</taxon>
        <taxon>Monogononta</taxon>
        <taxon>Pseudotrocha</taxon>
        <taxon>Ploima</taxon>
        <taxon>Brachionidae</taxon>
        <taxon>Brachionus</taxon>
    </lineage>
</organism>
<reference evidence="1" key="1">
    <citation type="submission" date="2021-02" db="EMBL/GenBank/DDBJ databases">
        <authorList>
            <person name="Nowell W R."/>
        </authorList>
    </citation>
    <scope>NUCLEOTIDE SEQUENCE</scope>
    <source>
        <strain evidence="1">Ploen Becks lab</strain>
    </source>
</reference>
<sequence length="144" mass="16322">LKIENRKSWITVNGTPLQISGQTGLSISKGKTKIEYTFVIAKNLSHDILIGSNLLKKINVQLISNKINSNVAKINVASVKVQVKNVKAGNSILLEKLEEQITKLKNLIDMYLRFFNEDDEDLGIVDEKYGYFEIELENNKPMKQ</sequence>
<dbReference type="Proteomes" id="UP000663879">
    <property type="component" value="Unassembled WGS sequence"/>
</dbReference>
<proteinExistence type="predicted"/>
<evidence type="ECO:0000313" key="1">
    <source>
        <dbReference type="EMBL" id="CAF1098591.1"/>
    </source>
</evidence>